<evidence type="ECO:0008006" key="3">
    <source>
        <dbReference type="Google" id="ProtNLM"/>
    </source>
</evidence>
<comment type="caution">
    <text evidence="1">The sequence shown here is derived from an EMBL/GenBank/DDBJ whole genome shotgun (WGS) entry which is preliminary data.</text>
</comment>
<evidence type="ECO:0000313" key="1">
    <source>
        <dbReference type="EMBL" id="KAL0482920.1"/>
    </source>
</evidence>
<proteinExistence type="predicted"/>
<dbReference type="PANTHER" id="PTHR38742:SF1">
    <property type="entry name" value="SECRETED PROTEIN C"/>
    <property type="match status" value="1"/>
</dbReference>
<gene>
    <name evidence="1" type="ORF">AKO1_014119</name>
</gene>
<reference evidence="1 2" key="1">
    <citation type="submission" date="2024-03" db="EMBL/GenBank/DDBJ databases">
        <title>The Acrasis kona genome and developmental transcriptomes reveal deep origins of eukaryotic multicellular pathways.</title>
        <authorList>
            <person name="Sheikh S."/>
            <person name="Fu C.-J."/>
            <person name="Brown M.W."/>
            <person name="Baldauf S.L."/>
        </authorList>
    </citation>
    <scope>NUCLEOTIDE SEQUENCE [LARGE SCALE GENOMIC DNA]</scope>
    <source>
        <strain evidence="1 2">ATCC MYA-3509</strain>
    </source>
</reference>
<accession>A0AAW2Z0N1</accession>
<name>A0AAW2Z0N1_9EUKA</name>
<organism evidence="1 2">
    <name type="scientific">Acrasis kona</name>
    <dbReference type="NCBI Taxonomy" id="1008807"/>
    <lineage>
        <taxon>Eukaryota</taxon>
        <taxon>Discoba</taxon>
        <taxon>Heterolobosea</taxon>
        <taxon>Tetramitia</taxon>
        <taxon>Eutetramitia</taxon>
        <taxon>Acrasidae</taxon>
        <taxon>Acrasis</taxon>
    </lineage>
</organism>
<dbReference type="AlphaFoldDB" id="A0AAW2Z0N1"/>
<dbReference type="EMBL" id="JAOPGA020000908">
    <property type="protein sequence ID" value="KAL0482920.1"/>
    <property type="molecule type" value="Genomic_DNA"/>
</dbReference>
<dbReference type="PANTHER" id="PTHR38742">
    <property type="entry name" value="PROTEIN GP17"/>
    <property type="match status" value="1"/>
</dbReference>
<sequence>MGPSDTARFIEGFILGLDSNIEDIECIPTDAPFIDTLHDAYGQMYEGFLVWSVPKIEEGLSTFAKGVQEIGAFLKQSEVAEHHICDAIEKLCSDFKTWSGILMVTKEEIVTIWHHRDDITKDVNNFMKYWSSSKFELAGVQAGRIVAILLAGVDKQWVLVDDGDL</sequence>
<protein>
    <recommendedName>
        <fullName evidence="3">Barstar (barnase inhibitor) domain-containing protein</fullName>
    </recommendedName>
</protein>
<keyword evidence="2" id="KW-1185">Reference proteome</keyword>
<dbReference type="Proteomes" id="UP001431209">
    <property type="component" value="Unassembled WGS sequence"/>
</dbReference>
<evidence type="ECO:0000313" key="2">
    <source>
        <dbReference type="Proteomes" id="UP001431209"/>
    </source>
</evidence>